<protein>
    <recommendedName>
        <fullName evidence="1">DUF5655 domain-containing protein</fullName>
    </recommendedName>
</protein>
<dbReference type="AlphaFoldDB" id="A0A7K1FSW0"/>
<dbReference type="EMBL" id="WLYK01000017">
    <property type="protein sequence ID" value="MTD17218.1"/>
    <property type="molecule type" value="Genomic_DNA"/>
</dbReference>
<comment type="caution">
    <text evidence="2">The sequence shown here is derived from an EMBL/GenBank/DDBJ whole genome shotgun (WGS) entry which is preliminary data.</text>
</comment>
<sequence>MGDPRWSVEDHMRGKPAGSLELYRSFVELLDRCGPYELSPSKTTITFKGARRGFAGARPTATGLRCYLDLQRIVRDPRISSVSPYTTSLFVHHVTVTRPDQLDEEFAGWLGEAYAVGQGAHLAR</sequence>
<name>A0A7K1FSW0_9ACTN</name>
<evidence type="ECO:0000313" key="2">
    <source>
        <dbReference type="EMBL" id="MTD17218.1"/>
    </source>
</evidence>
<dbReference type="Pfam" id="PF18899">
    <property type="entry name" value="DUF5655"/>
    <property type="match status" value="1"/>
</dbReference>
<dbReference type="RefSeq" id="WP_154771223.1">
    <property type="nucleotide sequence ID" value="NZ_WLYK01000017.1"/>
</dbReference>
<evidence type="ECO:0000313" key="3">
    <source>
        <dbReference type="Proteomes" id="UP000460221"/>
    </source>
</evidence>
<dbReference type="InterPro" id="IPR043714">
    <property type="entry name" value="DUF5655"/>
</dbReference>
<evidence type="ECO:0000259" key="1">
    <source>
        <dbReference type="Pfam" id="PF18899"/>
    </source>
</evidence>
<proteinExistence type="predicted"/>
<organism evidence="2 3">
    <name type="scientific">Nakamurella alba</name>
    <dbReference type="NCBI Taxonomy" id="2665158"/>
    <lineage>
        <taxon>Bacteria</taxon>
        <taxon>Bacillati</taxon>
        <taxon>Actinomycetota</taxon>
        <taxon>Actinomycetes</taxon>
        <taxon>Nakamurellales</taxon>
        <taxon>Nakamurellaceae</taxon>
        <taxon>Nakamurella</taxon>
    </lineage>
</organism>
<keyword evidence="3" id="KW-1185">Reference proteome</keyword>
<accession>A0A7K1FSW0</accession>
<dbReference type="Proteomes" id="UP000460221">
    <property type="component" value="Unassembled WGS sequence"/>
</dbReference>
<reference evidence="2 3" key="1">
    <citation type="submission" date="2019-11" db="EMBL/GenBank/DDBJ databases">
        <authorList>
            <person name="Jiang L.-Q."/>
        </authorList>
    </citation>
    <scope>NUCLEOTIDE SEQUENCE [LARGE SCALE GENOMIC DNA]</scope>
    <source>
        <strain evidence="2 3">YIM 132087</strain>
    </source>
</reference>
<feature type="domain" description="DUF5655" evidence="1">
    <location>
        <begin position="8"/>
        <end position="115"/>
    </location>
</feature>
<gene>
    <name evidence="2" type="ORF">GIS00_25130</name>
</gene>